<dbReference type="Proteomes" id="UP000784294">
    <property type="component" value="Unassembled WGS sequence"/>
</dbReference>
<evidence type="ECO:0000256" key="1">
    <source>
        <dbReference type="SAM" id="SignalP"/>
    </source>
</evidence>
<evidence type="ECO:0008006" key="4">
    <source>
        <dbReference type="Google" id="ProtNLM"/>
    </source>
</evidence>
<reference evidence="2" key="1">
    <citation type="submission" date="2018-11" db="EMBL/GenBank/DDBJ databases">
        <authorList>
            <consortium name="Pathogen Informatics"/>
        </authorList>
    </citation>
    <scope>NUCLEOTIDE SEQUENCE</scope>
</reference>
<accession>A0A448WNJ3</accession>
<evidence type="ECO:0000313" key="2">
    <source>
        <dbReference type="EMBL" id="VEL16198.1"/>
    </source>
</evidence>
<gene>
    <name evidence="2" type="ORF">PXEA_LOCUS9638</name>
</gene>
<feature type="signal peptide" evidence="1">
    <location>
        <begin position="1"/>
        <end position="24"/>
    </location>
</feature>
<keyword evidence="1" id="KW-0732">Signal</keyword>
<dbReference type="EMBL" id="CAAALY010027524">
    <property type="protein sequence ID" value="VEL16198.1"/>
    <property type="molecule type" value="Genomic_DNA"/>
</dbReference>
<sequence length="163" mass="18201">MKSTCAAASWYTLVTHFFLSLSLSLELELEFCANSIGFRTVCASPVDFEACQPGRLWTNEEPTSDNLTPRGATNWSTQDRLRVATTAPTGFVSPNSFFSLSYPLFSLAKLLTSRAHSYFLLLFHTFLRLELSVLKLLSHQMAGSSSYRAASNFLFPLDLHSLM</sequence>
<protein>
    <recommendedName>
        <fullName evidence="4">Secreted protein</fullName>
    </recommendedName>
</protein>
<comment type="caution">
    <text evidence="2">The sequence shown here is derived from an EMBL/GenBank/DDBJ whole genome shotgun (WGS) entry which is preliminary data.</text>
</comment>
<evidence type="ECO:0000313" key="3">
    <source>
        <dbReference type="Proteomes" id="UP000784294"/>
    </source>
</evidence>
<organism evidence="2 3">
    <name type="scientific">Protopolystoma xenopodis</name>
    <dbReference type="NCBI Taxonomy" id="117903"/>
    <lineage>
        <taxon>Eukaryota</taxon>
        <taxon>Metazoa</taxon>
        <taxon>Spiralia</taxon>
        <taxon>Lophotrochozoa</taxon>
        <taxon>Platyhelminthes</taxon>
        <taxon>Monogenea</taxon>
        <taxon>Polyopisthocotylea</taxon>
        <taxon>Polystomatidea</taxon>
        <taxon>Polystomatidae</taxon>
        <taxon>Protopolystoma</taxon>
    </lineage>
</organism>
<keyword evidence="3" id="KW-1185">Reference proteome</keyword>
<feature type="chain" id="PRO_5019154570" description="Secreted protein" evidence="1">
    <location>
        <begin position="25"/>
        <end position="163"/>
    </location>
</feature>
<dbReference type="AlphaFoldDB" id="A0A448WNJ3"/>
<proteinExistence type="predicted"/>
<name>A0A448WNJ3_9PLAT</name>